<dbReference type="Gene3D" id="1.20.1440.180">
    <property type="entry name" value="KEN domain"/>
    <property type="match status" value="1"/>
</dbReference>
<dbReference type="GO" id="GO:0051082">
    <property type="term" value="F:unfolded protein binding"/>
    <property type="evidence" value="ECO:0007669"/>
    <property type="project" value="TreeGrafter"/>
</dbReference>
<dbReference type="InterPro" id="IPR011009">
    <property type="entry name" value="Kinase-like_dom_sf"/>
</dbReference>
<evidence type="ECO:0000259" key="4">
    <source>
        <dbReference type="Pfam" id="PF06479"/>
    </source>
</evidence>
<feature type="domain" description="KEN" evidence="4">
    <location>
        <begin position="194"/>
        <end position="238"/>
    </location>
</feature>
<reference evidence="5" key="1">
    <citation type="journal article" date="2023" name="bioRxiv">
        <title>Improved chromosome-level genome assembly for marigold (Tagetes erecta).</title>
        <authorList>
            <person name="Jiang F."/>
            <person name="Yuan L."/>
            <person name="Wang S."/>
            <person name="Wang H."/>
            <person name="Xu D."/>
            <person name="Wang A."/>
            <person name="Fan W."/>
        </authorList>
    </citation>
    <scope>NUCLEOTIDE SEQUENCE</scope>
    <source>
        <strain evidence="5">WSJ</strain>
        <tissue evidence="5">Leaf</tissue>
    </source>
</reference>
<evidence type="ECO:0000256" key="2">
    <source>
        <dbReference type="ARBA" id="ARBA00022741"/>
    </source>
</evidence>
<sequence>MDFDRLVCRGEDNLGKFYEAVFQSRNFIAKKFTDEAVGKQELKMLMKMEAYERIHRLIGFGMYKKEFHILLGHYKWNIHLLINNPEMETRLYEDSGYPKPELVKLLTQVASTIIKLHRRGAMHLNISNRSVVITTEFGNEQLSASLIGMAISRNFNDGTVYIEDEDEDTTPIEVTSSKRKNLEFRPAELILEGSAKVELKSMPEGVEMYFRNCFPKLLVKVYNFMYGKAGSEEWMKKYLEV</sequence>
<dbReference type="PANTHER" id="PTHR13954">
    <property type="entry name" value="IRE1-RELATED"/>
    <property type="match status" value="1"/>
</dbReference>
<dbReference type="GO" id="GO:0006397">
    <property type="term" value="P:mRNA processing"/>
    <property type="evidence" value="ECO:0007669"/>
    <property type="project" value="InterPro"/>
</dbReference>
<dbReference type="PANTHER" id="PTHR13954:SF6">
    <property type="entry name" value="NON-SPECIFIC SERINE_THREONINE PROTEIN KINASE"/>
    <property type="match status" value="1"/>
</dbReference>
<organism evidence="5 6">
    <name type="scientific">Tagetes erecta</name>
    <name type="common">African marigold</name>
    <dbReference type="NCBI Taxonomy" id="13708"/>
    <lineage>
        <taxon>Eukaryota</taxon>
        <taxon>Viridiplantae</taxon>
        <taxon>Streptophyta</taxon>
        <taxon>Embryophyta</taxon>
        <taxon>Tracheophyta</taxon>
        <taxon>Spermatophyta</taxon>
        <taxon>Magnoliopsida</taxon>
        <taxon>eudicotyledons</taxon>
        <taxon>Gunneridae</taxon>
        <taxon>Pentapetalae</taxon>
        <taxon>asterids</taxon>
        <taxon>campanulids</taxon>
        <taxon>Asterales</taxon>
        <taxon>Asteraceae</taxon>
        <taxon>Asteroideae</taxon>
        <taxon>Heliantheae alliance</taxon>
        <taxon>Tageteae</taxon>
        <taxon>Tagetes</taxon>
    </lineage>
</organism>
<protein>
    <recommendedName>
        <fullName evidence="4">KEN domain-containing protein</fullName>
    </recommendedName>
</protein>
<dbReference type="InterPro" id="IPR010513">
    <property type="entry name" value="KEN_dom"/>
</dbReference>
<keyword evidence="6" id="KW-1185">Reference proteome</keyword>
<evidence type="ECO:0000313" key="5">
    <source>
        <dbReference type="EMBL" id="KAK1407989.1"/>
    </source>
</evidence>
<proteinExistence type="predicted"/>
<dbReference type="InterPro" id="IPR045133">
    <property type="entry name" value="IRE1/2-like"/>
</dbReference>
<keyword evidence="2" id="KW-0547">Nucleotide-binding</keyword>
<dbReference type="InterPro" id="IPR038357">
    <property type="entry name" value="KEN_sf"/>
</dbReference>
<dbReference type="GO" id="GO:0004521">
    <property type="term" value="F:RNA endonuclease activity"/>
    <property type="evidence" value="ECO:0007669"/>
    <property type="project" value="InterPro"/>
</dbReference>
<dbReference type="Pfam" id="PF06479">
    <property type="entry name" value="Ribonuc_2-5A"/>
    <property type="match status" value="1"/>
</dbReference>
<accession>A0AAD8NFF7</accession>
<dbReference type="EMBL" id="JAUHHV010000011">
    <property type="protein sequence ID" value="KAK1407989.1"/>
    <property type="molecule type" value="Genomic_DNA"/>
</dbReference>
<dbReference type="GO" id="GO:0005524">
    <property type="term" value="F:ATP binding"/>
    <property type="evidence" value="ECO:0007669"/>
    <property type="project" value="UniProtKB-KW"/>
</dbReference>
<keyword evidence="3" id="KW-0067">ATP-binding</keyword>
<evidence type="ECO:0000256" key="1">
    <source>
        <dbReference type="ARBA" id="ARBA00022729"/>
    </source>
</evidence>
<evidence type="ECO:0000313" key="6">
    <source>
        <dbReference type="Proteomes" id="UP001229421"/>
    </source>
</evidence>
<gene>
    <name evidence="5" type="ORF">QVD17_39618</name>
</gene>
<dbReference type="Gene3D" id="1.10.510.10">
    <property type="entry name" value="Transferase(Phosphotransferase) domain 1"/>
    <property type="match status" value="1"/>
</dbReference>
<dbReference type="AlphaFoldDB" id="A0AAD8NFF7"/>
<dbReference type="GO" id="GO:1990604">
    <property type="term" value="C:IRE1-TRAF2-ASK1 complex"/>
    <property type="evidence" value="ECO:0007669"/>
    <property type="project" value="TreeGrafter"/>
</dbReference>
<dbReference type="SUPFAM" id="SSF56112">
    <property type="entry name" value="Protein kinase-like (PK-like)"/>
    <property type="match status" value="1"/>
</dbReference>
<dbReference type="GO" id="GO:0036498">
    <property type="term" value="P:IRE1-mediated unfolded protein response"/>
    <property type="evidence" value="ECO:0007669"/>
    <property type="project" value="TreeGrafter"/>
</dbReference>
<keyword evidence="1" id="KW-0732">Signal</keyword>
<name>A0AAD8NFF7_TARER</name>
<comment type="caution">
    <text evidence="5">The sequence shown here is derived from an EMBL/GenBank/DDBJ whole genome shotgun (WGS) entry which is preliminary data.</text>
</comment>
<dbReference type="Proteomes" id="UP001229421">
    <property type="component" value="Unassembled WGS sequence"/>
</dbReference>
<evidence type="ECO:0000256" key="3">
    <source>
        <dbReference type="ARBA" id="ARBA00022840"/>
    </source>
</evidence>
<dbReference type="GO" id="GO:0004674">
    <property type="term" value="F:protein serine/threonine kinase activity"/>
    <property type="evidence" value="ECO:0007669"/>
    <property type="project" value="InterPro"/>
</dbReference>